<dbReference type="AlphaFoldDB" id="F2JPF5"/>
<dbReference type="GO" id="GO:0008236">
    <property type="term" value="F:serine-type peptidase activity"/>
    <property type="evidence" value="ECO:0007669"/>
    <property type="project" value="UniProtKB-KW"/>
</dbReference>
<dbReference type="CDD" id="cd07023">
    <property type="entry name" value="S49_Sppa_N_C"/>
    <property type="match status" value="1"/>
</dbReference>
<reference evidence="7 8" key="1">
    <citation type="journal article" date="2011" name="J. Bacteriol.">
        <title>Complete genome sequence of the cellulose-degrading bacterium Cellulosilyticum lentocellum.</title>
        <authorList>
            <consortium name="US DOE Joint Genome Institute"/>
            <person name="Miller D.A."/>
            <person name="Suen G."/>
            <person name="Bruce D."/>
            <person name="Copeland A."/>
            <person name="Cheng J.F."/>
            <person name="Detter C."/>
            <person name="Goodwin L.A."/>
            <person name="Han C.S."/>
            <person name="Hauser L.J."/>
            <person name="Land M.L."/>
            <person name="Lapidus A."/>
            <person name="Lucas S."/>
            <person name="Meincke L."/>
            <person name="Pitluck S."/>
            <person name="Tapia R."/>
            <person name="Teshima H."/>
            <person name="Woyke T."/>
            <person name="Fox B.G."/>
            <person name="Angert E.R."/>
            <person name="Currie C.R."/>
        </authorList>
    </citation>
    <scope>NUCLEOTIDE SEQUENCE [LARGE SCALE GENOMIC DNA]</scope>
    <source>
        <strain evidence="8">ATCC 49066 / DSM 5427 / NCIMB 11756 / RHM5</strain>
    </source>
</reference>
<dbReference type="HOGENOM" id="CLU_046540_0_1_9"/>
<dbReference type="PANTHER" id="PTHR42987">
    <property type="entry name" value="PEPTIDASE S49"/>
    <property type="match status" value="1"/>
</dbReference>
<keyword evidence="5" id="KW-1133">Transmembrane helix</keyword>
<keyword evidence="4" id="KW-0720">Serine protease</keyword>
<proteinExistence type="inferred from homology"/>
<keyword evidence="2" id="KW-0645">Protease</keyword>
<dbReference type="Gene3D" id="3.90.226.10">
    <property type="entry name" value="2-enoyl-CoA Hydratase, Chain A, domain 1"/>
    <property type="match status" value="2"/>
</dbReference>
<evidence type="ECO:0000256" key="2">
    <source>
        <dbReference type="ARBA" id="ARBA00022670"/>
    </source>
</evidence>
<evidence type="ECO:0000256" key="5">
    <source>
        <dbReference type="SAM" id="Phobius"/>
    </source>
</evidence>
<evidence type="ECO:0000256" key="4">
    <source>
        <dbReference type="ARBA" id="ARBA00022825"/>
    </source>
</evidence>
<dbReference type="Pfam" id="PF01343">
    <property type="entry name" value="Peptidase_S49"/>
    <property type="match status" value="1"/>
</dbReference>
<accession>F2JPF5</accession>
<dbReference type="eggNOG" id="COG0616">
    <property type="taxonomic scope" value="Bacteria"/>
</dbReference>
<dbReference type="InterPro" id="IPR004635">
    <property type="entry name" value="Pept_S49_SppA"/>
</dbReference>
<dbReference type="STRING" id="642492.Clole_0770"/>
<feature type="transmembrane region" description="Helical" evidence="5">
    <location>
        <begin position="12"/>
        <end position="33"/>
    </location>
</feature>
<dbReference type="InterPro" id="IPR002142">
    <property type="entry name" value="Peptidase_S49"/>
</dbReference>
<evidence type="ECO:0000256" key="1">
    <source>
        <dbReference type="ARBA" id="ARBA00008683"/>
    </source>
</evidence>
<dbReference type="EMBL" id="CP002582">
    <property type="protein sequence ID" value="ADZ82503.1"/>
    <property type="molecule type" value="Genomic_DNA"/>
</dbReference>
<dbReference type="Proteomes" id="UP000008467">
    <property type="component" value="Chromosome"/>
</dbReference>
<dbReference type="SUPFAM" id="SSF52096">
    <property type="entry name" value="ClpP/crotonase"/>
    <property type="match status" value="1"/>
</dbReference>
<feature type="domain" description="Peptidase S49" evidence="6">
    <location>
        <begin position="117"/>
        <end position="261"/>
    </location>
</feature>
<keyword evidence="5" id="KW-0472">Membrane</keyword>
<evidence type="ECO:0000256" key="3">
    <source>
        <dbReference type="ARBA" id="ARBA00022801"/>
    </source>
</evidence>
<organism evidence="7 8">
    <name type="scientific">Cellulosilyticum lentocellum (strain ATCC 49066 / DSM 5427 / NCIMB 11756 / RHM5)</name>
    <name type="common">Clostridium lentocellum</name>
    <dbReference type="NCBI Taxonomy" id="642492"/>
    <lineage>
        <taxon>Bacteria</taxon>
        <taxon>Bacillati</taxon>
        <taxon>Bacillota</taxon>
        <taxon>Clostridia</taxon>
        <taxon>Lachnospirales</taxon>
        <taxon>Cellulosilyticaceae</taxon>
        <taxon>Cellulosilyticum</taxon>
    </lineage>
</organism>
<evidence type="ECO:0000313" key="7">
    <source>
        <dbReference type="EMBL" id="ADZ82503.1"/>
    </source>
</evidence>
<name>F2JPF5_CELLD</name>
<dbReference type="RefSeq" id="WP_013655804.1">
    <property type="nucleotide sequence ID" value="NC_015275.1"/>
</dbReference>
<gene>
    <name evidence="7" type="ordered locus">Clole_0770</name>
</gene>
<dbReference type="MEROPS" id="S49.A08"/>
<evidence type="ECO:0000259" key="6">
    <source>
        <dbReference type="Pfam" id="PF01343"/>
    </source>
</evidence>
<keyword evidence="5" id="KW-0812">Transmembrane</keyword>
<dbReference type="GO" id="GO:0006508">
    <property type="term" value="P:proteolysis"/>
    <property type="evidence" value="ECO:0007669"/>
    <property type="project" value="UniProtKB-KW"/>
</dbReference>
<dbReference type="InterPro" id="IPR029045">
    <property type="entry name" value="ClpP/crotonase-like_dom_sf"/>
</dbReference>
<evidence type="ECO:0000313" key="8">
    <source>
        <dbReference type="Proteomes" id="UP000008467"/>
    </source>
</evidence>
<comment type="similarity">
    <text evidence="1">Belongs to the peptidase S49 family.</text>
</comment>
<dbReference type="InterPro" id="IPR047272">
    <property type="entry name" value="S49_SppA_C"/>
</dbReference>
<dbReference type="KEGG" id="cle:Clole_0770"/>
<keyword evidence="3" id="KW-0378">Hydrolase</keyword>
<sequence length="315" mass="35046">MEKNRYKKRISGPVVGISIIIGIIVFVNIWGAVISGLTGTESKMPRVGNVIDTIYVQGTIAEGEMNYNHAWTINRINELMYDKQNKGIFLYVNSPGGGIYESDELYLKLKEYKEVTERPVYAYMAQTAASGGLYVCMAADKIYANRMTMTGSIGVIMSMTDTTGLQELLGIKTENIVSGENKAMGNPLTDEQRQILQTMIDESYNIFVDVVAENRSLTEAKVKELADGRVYSALQAKDLGLIDEVGSVEDAMHAMMSENQLESCGWYSEDAPTVGLLDMLLGAKTESKDLLSQFSEIQKYIEVNKTPRLMYYYGN</sequence>
<protein>
    <submittedName>
        <fullName evidence="7">Signal peptide peptidase SppA, 36K type</fullName>
    </submittedName>
</protein>
<dbReference type="NCBIfam" id="TIGR00706">
    <property type="entry name" value="SppA_dom"/>
    <property type="match status" value="1"/>
</dbReference>
<keyword evidence="8" id="KW-1185">Reference proteome</keyword>
<dbReference type="PANTHER" id="PTHR42987:SF7">
    <property type="entry name" value="SIGNAL PEPTIDE PEPTIDASE SPPA-RELATED"/>
    <property type="match status" value="1"/>
</dbReference>